<dbReference type="PANTHER" id="PTHR34676:SF8">
    <property type="entry name" value="TRANSMEMBRANE PROTEIN"/>
    <property type="match status" value="1"/>
</dbReference>
<feature type="compositionally biased region" description="Acidic residues" evidence="1">
    <location>
        <begin position="197"/>
        <end position="215"/>
    </location>
</feature>
<dbReference type="PANTHER" id="PTHR34676">
    <property type="entry name" value="DUF4219 DOMAIN-CONTAINING PROTEIN-RELATED"/>
    <property type="match status" value="1"/>
</dbReference>
<feature type="region of interest" description="Disordered" evidence="1">
    <location>
        <begin position="275"/>
        <end position="323"/>
    </location>
</feature>
<feature type="compositionally biased region" description="Low complexity" evidence="1">
    <location>
        <begin position="933"/>
        <end position="951"/>
    </location>
</feature>
<evidence type="ECO:0000313" key="3">
    <source>
        <dbReference type="Proteomes" id="UP000652761"/>
    </source>
</evidence>
<proteinExistence type="predicted"/>
<keyword evidence="3" id="KW-1185">Reference proteome</keyword>
<feature type="compositionally biased region" description="Low complexity" evidence="1">
    <location>
        <begin position="304"/>
        <end position="316"/>
    </location>
</feature>
<accession>A0A843X636</accession>
<feature type="region of interest" description="Disordered" evidence="1">
    <location>
        <begin position="179"/>
        <end position="215"/>
    </location>
</feature>
<feature type="compositionally biased region" description="Pro residues" evidence="1">
    <location>
        <begin position="771"/>
        <end position="780"/>
    </location>
</feature>
<name>A0A843X636_COLES</name>
<sequence>MEYFLQGFDFQIWSIVEEGDLVVLNNRDNWTEDDRKRITLNCKAKSIFCCALCKKEFNRVSACKSAMEMWEKLRITYEGTDKVKETRIDILVTQYERFQMQSEETITQMFSRFTDITNGLAGLGKSYEMGDMVRKILRSLPSSWTPKVTAIEEANDLKRLSLEKLIGSLMAHEINMERLGESSSRKKQSNALKAEEDGSEESLDENESLSNNEDEEVMLSRRLQCILAKKKKYQSGRRHFKKVKDFKRSEAKDEKKTEPIYYECKKPGHIKAGCPKLKKSEYRKKESSRKPRRFKKKAMAAAWDNNSDSDSESSSSNEEKEEANLAFMANTEDKFKSMAASIVFGSVGGYGAEFLLAVQQERFTSVKAKLCGNKAVDIADLQRNGMGNVIAAMERMKWSKLATLSEVSYPDLFKAFYVCLKTEEDGSLTSSVKGTQIRITYELLESLFGVCTTGHNGVHTMDIQAKGIATFSTCTKVDSDMMFWAIQNQEINMAEVVLERMKFAHVQVWDMKNKLNVSLPYAHLLTKIFQHFGINLSGAVVEKMGQAIRSRNLRKSEFSVVNGVWTKTSMAEGEAIIGEAQEVQEVTVAALAEETVTPAAAEQPAAAEARVEESVITGSLIDEIPLENIVPDEGTSDELNTTIIVASVLSDVLESISSTQGEPERPSEPAAQDVVAPGQVEKTILEDAPALGEQDQEDEAVASGHNDIQMEDAPIQEELAATADHEEPVARASKKGKEVASDLPLLAEAPFQKPQRQRFVINLKEVRASAPPAPTPPGPQPSEDVNEEIARPPGPVSAEESVPSGPSIPDEAVKSVPSRHLSKNPAGPTVVDQMSGPTGQAEVLSGPTGPVEAKVDRVKVKDEAVAPEPPAPSPIQTPTPLSPPSSSTAPPAPPSFKQPLPRNISSPTPFPSQSSSSPVSTTHIPTPPPFEVPPASSSAGASSSFGPFSFGPTDIPPSTSHSFLHPTTPPSFITIIPEGAQIDGPFLRDIKDEFEEAILRSVLKVERYKVYVAMRLELKHQELFYLVSMDQLLACASFGKITFFKVSLDRDRYA</sequence>
<comment type="caution">
    <text evidence="2">The sequence shown here is derived from an EMBL/GenBank/DDBJ whole genome shotgun (WGS) entry which is preliminary data.</text>
</comment>
<gene>
    <name evidence="2" type="ORF">Taro_046892</name>
</gene>
<feature type="compositionally biased region" description="Basic and acidic residues" evidence="1">
    <location>
        <begin position="853"/>
        <end position="864"/>
    </location>
</feature>
<reference evidence="2" key="1">
    <citation type="submission" date="2017-07" db="EMBL/GenBank/DDBJ databases">
        <title>Taro Niue Genome Assembly and Annotation.</title>
        <authorList>
            <person name="Atibalentja N."/>
            <person name="Keating K."/>
            <person name="Fields C.J."/>
        </authorList>
    </citation>
    <scope>NUCLEOTIDE SEQUENCE</scope>
    <source>
        <strain evidence="2">Niue_2</strain>
        <tissue evidence="2">Leaf</tissue>
    </source>
</reference>
<organism evidence="2 3">
    <name type="scientific">Colocasia esculenta</name>
    <name type="common">Wild taro</name>
    <name type="synonym">Arum esculentum</name>
    <dbReference type="NCBI Taxonomy" id="4460"/>
    <lineage>
        <taxon>Eukaryota</taxon>
        <taxon>Viridiplantae</taxon>
        <taxon>Streptophyta</taxon>
        <taxon>Embryophyta</taxon>
        <taxon>Tracheophyta</taxon>
        <taxon>Spermatophyta</taxon>
        <taxon>Magnoliopsida</taxon>
        <taxon>Liliopsida</taxon>
        <taxon>Araceae</taxon>
        <taxon>Aroideae</taxon>
        <taxon>Colocasieae</taxon>
        <taxon>Colocasia</taxon>
    </lineage>
</organism>
<dbReference type="AlphaFoldDB" id="A0A843X636"/>
<dbReference type="Pfam" id="PF14223">
    <property type="entry name" value="Retrotran_gag_2"/>
    <property type="match status" value="1"/>
</dbReference>
<feature type="region of interest" description="Disordered" evidence="1">
    <location>
        <begin position="655"/>
        <end position="675"/>
    </location>
</feature>
<feature type="compositionally biased region" description="Low complexity" evidence="1">
    <location>
        <begin position="905"/>
        <end position="924"/>
    </location>
</feature>
<protein>
    <submittedName>
        <fullName evidence="2">Uncharacterized protein</fullName>
    </submittedName>
</protein>
<feature type="compositionally biased region" description="Pro residues" evidence="1">
    <location>
        <begin position="867"/>
        <end position="883"/>
    </location>
</feature>
<feature type="region of interest" description="Disordered" evidence="1">
    <location>
        <begin position="745"/>
        <end position="951"/>
    </location>
</feature>
<evidence type="ECO:0000256" key="1">
    <source>
        <dbReference type="SAM" id="MobiDB-lite"/>
    </source>
</evidence>
<dbReference type="EMBL" id="NMUH01005902">
    <property type="protein sequence ID" value="MQM13965.1"/>
    <property type="molecule type" value="Genomic_DNA"/>
</dbReference>
<dbReference type="Proteomes" id="UP000652761">
    <property type="component" value="Unassembled WGS sequence"/>
</dbReference>
<feature type="compositionally biased region" description="Basic and acidic residues" evidence="1">
    <location>
        <begin position="278"/>
        <end position="289"/>
    </location>
</feature>
<evidence type="ECO:0000313" key="2">
    <source>
        <dbReference type="EMBL" id="MQM13965.1"/>
    </source>
</evidence>